<feature type="chain" id="PRO_5016321868" description="Carbonic anhydrase" evidence="6">
    <location>
        <begin position="17"/>
        <end position="197"/>
    </location>
</feature>
<organism evidence="7 8">
    <name type="scientific">Tilletiopsis washingtonensis</name>
    <dbReference type="NCBI Taxonomy" id="58919"/>
    <lineage>
        <taxon>Eukaryota</taxon>
        <taxon>Fungi</taxon>
        <taxon>Dikarya</taxon>
        <taxon>Basidiomycota</taxon>
        <taxon>Ustilaginomycotina</taxon>
        <taxon>Exobasidiomycetes</taxon>
        <taxon>Entylomatales</taxon>
        <taxon>Entylomatales incertae sedis</taxon>
        <taxon>Tilletiopsis</taxon>
    </lineage>
</organism>
<dbReference type="Proteomes" id="UP000245946">
    <property type="component" value="Unassembled WGS sequence"/>
</dbReference>
<dbReference type="GO" id="GO:0004089">
    <property type="term" value="F:carbonate dehydratase activity"/>
    <property type="evidence" value="ECO:0007669"/>
    <property type="project" value="UniProtKB-UniRule"/>
</dbReference>
<dbReference type="CDD" id="cd03379">
    <property type="entry name" value="beta_CA_cladeD"/>
    <property type="match status" value="1"/>
</dbReference>
<dbReference type="EMBL" id="KZ819284">
    <property type="protein sequence ID" value="PWO00771.1"/>
    <property type="molecule type" value="Genomic_DNA"/>
</dbReference>
<comment type="function">
    <text evidence="5">Reversible hydration of carbon dioxide.</text>
</comment>
<dbReference type="Pfam" id="PF00484">
    <property type="entry name" value="Pro_CA"/>
    <property type="match status" value="1"/>
</dbReference>
<comment type="similarity">
    <text evidence="1 5">Belongs to the beta-class carbonic anhydrase family.</text>
</comment>
<dbReference type="PANTHER" id="PTHR43175:SF3">
    <property type="entry name" value="CARBON DISULFIDE HYDROLASE"/>
    <property type="match status" value="1"/>
</dbReference>
<dbReference type="EC" id="4.2.1.1" evidence="5"/>
<evidence type="ECO:0000256" key="1">
    <source>
        <dbReference type="ARBA" id="ARBA00006217"/>
    </source>
</evidence>
<dbReference type="SUPFAM" id="SSF53056">
    <property type="entry name" value="beta-carbonic anhydrase, cab"/>
    <property type="match status" value="1"/>
</dbReference>
<evidence type="ECO:0000256" key="5">
    <source>
        <dbReference type="RuleBase" id="RU003956"/>
    </source>
</evidence>
<evidence type="ECO:0000313" key="7">
    <source>
        <dbReference type="EMBL" id="PWO00771.1"/>
    </source>
</evidence>
<protein>
    <recommendedName>
        <fullName evidence="5">Carbonic anhydrase</fullName>
        <ecNumber evidence="5">4.2.1.1</ecNumber>
    </recommendedName>
    <alternativeName>
        <fullName evidence="5">Carbonate dehydratase</fullName>
    </alternativeName>
</protein>
<evidence type="ECO:0000313" key="8">
    <source>
        <dbReference type="Proteomes" id="UP000245946"/>
    </source>
</evidence>
<name>A0A316ZG96_9BASI</name>
<keyword evidence="5" id="KW-0456">Lyase</keyword>
<dbReference type="GeneID" id="37271396"/>
<dbReference type="InterPro" id="IPR001765">
    <property type="entry name" value="Carbonic_anhydrase"/>
</dbReference>
<dbReference type="AlphaFoldDB" id="A0A316ZG96"/>
<sequence>MRFLLSAPLLAAAALALPFSAPRALVPREHPSLEGTHTLPFVTPNTEAAHTFAPMDHEPTAILVTCMDGRILPEEAFGIKAGTVNVLRNAGGRVAGAIPSILVSQVALGSHEIIVVHHTDCGMHKYTDAGIHEALESHYGNDTARPYTDSIAFNTFTSLNHSLHDDIRLLRDHPLINSTQVSGWAYNVTDGLLQRYV</sequence>
<dbReference type="OrthoDB" id="10248475at2759"/>
<feature type="binding site" evidence="4">
    <location>
        <position position="68"/>
    </location>
    <ligand>
        <name>Zn(2+)</name>
        <dbReference type="ChEBI" id="CHEBI:29105"/>
    </ligand>
</feature>
<evidence type="ECO:0000256" key="2">
    <source>
        <dbReference type="ARBA" id="ARBA00022723"/>
    </source>
</evidence>
<feature type="binding site" evidence="4">
    <location>
        <position position="121"/>
    </location>
    <ligand>
        <name>Zn(2+)</name>
        <dbReference type="ChEBI" id="CHEBI:29105"/>
    </ligand>
</feature>
<dbReference type="STRING" id="58919.A0A316ZG96"/>
<evidence type="ECO:0000256" key="3">
    <source>
        <dbReference type="ARBA" id="ARBA00022833"/>
    </source>
</evidence>
<keyword evidence="6" id="KW-0732">Signal</keyword>
<comment type="catalytic activity">
    <reaction evidence="5">
        <text>hydrogencarbonate + H(+) = CO2 + H2O</text>
        <dbReference type="Rhea" id="RHEA:10748"/>
        <dbReference type="ChEBI" id="CHEBI:15377"/>
        <dbReference type="ChEBI" id="CHEBI:15378"/>
        <dbReference type="ChEBI" id="CHEBI:16526"/>
        <dbReference type="ChEBI" id="CHEBI:17544"/>
        <dbReference type="EC" id="4.2.1.1"/>
    </reaction>
</comment>
<dbReference type="PANTHER" id="PTHR43175">
    <property type="entry name" value="CARBONIC ANHYDRASE"/>
    <property type="match status" value="1"/>
</dbReference>
<evidence type="ECO:0000256" key="6">
    <source>
        <dbReference type="SAM" id="SignalP"/>
    </source>
</evidence>
<dbReference type="GO" id="GO:0008270">
    <property type="term" value="F:zinc ion binding"/>
    <property type="evidence" value="ECO:0007669"/>
    <property type="project" value="UniProtKB-UniRule"/>
</dbReference>
<dbReference type="InterPro" id="IPR036874">
    <property type="entry name" value="Carbonic_anhydrase_sf"/>
</dbReference>
<comment type="cofactor">
    <cofactor evidence="4">
        <name>Zn(2+)</name>
        <dbReference type="ChEBI" id="CHEBI:29105"/>
    </cofactor>
    <text evidence="4">Binds 1 zinc ion per subunit.</text>
</comment>
<reference evidence="7 8" key="1">
    <citation type="journal article" date="2018" name="Mol. Biol. Evol.">
        <title>Broad Genomic Sampling Reveals a Smut Pathogenic Ancestry of the Fungal Clade Ustilaginomycotina.</title>
        <authorList>
            <person name="Kijpornyongpan T."/>
            <person name="Mondo S.J."/>
            <person name="Barry K."/>
            <person name="Sandor L."/>
            <person name="Lee J."/>
            <person name="Lipzen A."/>
            <person name="Pangilinan J."/>
            <person name="LaButti K."/>
            <person name="Hainaut M."/>
            <person name="Henrissat B."/>
            <person name="Grigoriev I.V."/>
            <person name="Spatafora J.W."/>
            <person name="Aime M.C."/>
        </authorList>
    </citation>
    <scope>NUCLEOTIDE SEQUENCE [LARGE SCALE GENOMIC DNA]</scope>
    <source>
        <strain evidence="7 8">MCA 4186</strain>
    </source>
</reference>
<feature type="binding site" evidence="4">
    <location>
        <position position="66"/>
    </location>
    <ligand>
        <name>Zn(2+)</name>
        <dbReference type="ChEBI" id="CHEBI:29105"/>
    </ligand>
</feature>
<dbReference type="Gene3D" id="3.40.1050.10">
    <property type="entry name" value="Carbonic anhydrase"/>
    <property type="match status" value="1"/>
</dbReference>
<evidence type="ECO:0000256" key="4">
    <source>
        <dbReference type="PIRSR" id="PIRSR601765-1"/>
    </source>
</evidence>
<gene>
    <name evidence="7" type="ORF">FA09DRAFT_336176</name>
</gene>
<dbReference type="SMART" id="SM00947">
    <property type="entry name" value="Pro_CA"/>
    <property type="match status" value="1"/>
</dbReference>
<feature type="signal peptide" evidence="6">
    <location>
        <begin position="1"/>
        <end position="16"/>
    </location>
</feature>
<proteinExistence type="inferred from homology"/>
<keyword evidence="3 4" id="KW-0862">Zinc</keyword>
<feature type="binding site" evidence="4">
    <location>
        <position position="118"/>
    </location>
    <ligand>
        <name>Zn(2+)</name>
        <dbReference type="ChEBI" id="CHEBI:29105"/>
    </ligand>
</feature>
<dbReference type="RefSeq" id="XP_025601049.1">
    <property type="nucleotide sequence ID" value="XM_025743852.1"/>
</dbReference>
<keyword evidence="8" id="KW-1185">Reference proteome</keyword>
<keyword evidence="2 4" id="KW-0479">Metal-binding</keyword>
<accession>A0A316ZG96</accession>